<accession>A0A4R1BFD4</accession>
<feature type="compositionally biased region" description="Basic and acidic residues" evidence="1">
    <location>
        <begin position="9"/>
        <end position="20"/>
    </location>
</feature>
<dbReference type="AlphaFoldDB" id="A0A4R1BFD4"/>
<feature type="region of interest" description="Disordered" evidence="1">
    <location>
        <begin position="1"/>
        <end position="24"/>
    </location>
</feature>
<name>A0A4R1BFD4_9ACTN</name>
<dbReference type="Proteomes" id="UP000295244">
    <property type="component" value="Unassembled WGS sequence"/>
</dbReference>
<dbReference type="RefSeq" id="WP_132692092.1">
    <property type="nucleotide sequence ID" value="NZ_SKBU01000020.1"/>
</dbReference>
<protein>
    <submittedName>
        <fullName evidence="2">Uncharacterized protein</fullName>
    </submittedName>
</protein>
<reference evidence="2 3" key="1">
    <citation type="submission" date="2019-03" db="EMBL/GenBank/DDBJ databases">
        <title>Whole genome sequence of a novel Rubrobacter taiwanensis strain, isolated from Yellowstone National Park.</title>
        <authorList>
            <person name="Freed S."/>
            <person name="Ramaley R.F."/>
            <person name="Kyndt J.A."/>
        </authorList>
    </citation>
    <scope>NUCLEOTIDE SEQUENCE [LARGE SCALE GENOMIC DNA]</scope>
    <source>
        <strain evidence="2 3">Yellowstone</strain>
    </source>
</reference>
<dbReference type="OrthoDB" id="9795199at2"/>
<sequence>MAGVIPEVTRLEDRRPERPESAAGAGDFWYEPEIWQLPLSPAGRVLYAALCSFLGHGEINRQDLRGALKGSTDEEIANALQELVRHNLLDPVEGGYAVRSVREFAG</sequence>
<dbReference type="EMBL" id="SKBU01000020">
    <property type="protein sequence ID" value="TCJ15896.1"/>
    <property type="molecule type" value="Genomic_DNA"/>
</dbReference>
<evidence type="ECO:0000313" key="3">
    <source>
        <dbReference type="Proteomes" id="UP000295244"/>
    </source>
</evidence>
<evidence type="ECO:0000313" key="2">
    <source>
        <dbReference type="EMBL" id="TCJ15896.1"/>
    </source>
</evidence>
<gene>
    <name evidence="2" type="ORF">E0L93_11605</name>
</gene>
<organism evidence="2 3">
    <name type="scientific">Rubrobacter taiwanensis</name>
    <dbReference type="NCBI Taxonomy" id="185139"/>
    <lineage>
        <taxon>Bacteria</taxon>
        <taxon>Bacillati</taxon>
        <taxon>Actinomycetota</taxon>
        <taxon>Rubrobacteria</taxon>
        <taxon>Rubrobacterales</taxon>
        <taxon>Rubrobacteraceae</taxon>
        <taxon>Rubrobacter</taxon>
    </lineage>
</organism>
<evidence type="ECO:0000256" key="1">
    <source>
        <dbReference type="SAM" id="MobiDB-lite"/>
    </source>
</evidence>
<keyword evidence="3" id="KW-1185">Reference proteome</keyword>
<proteinExistence type="predicted"/>
<comment type="caution">
    <text evidence="2">The sequence shown here is derived from an EMBL/GenBank/DDBJ whole genome shotgun (WGS) entry which is preliminary data.</text>
</comment>